<keyword evidence="1" id="KW-1133">Transmembrane helix</keyword>
<comment type="caution">
    <text evidence="2">The sequence shown here is derived from an EMBL/GenBank/DDBJ whole genome shotgun (WGS) entry which is preliminary data.</text>
</comment>
<evidence type="ECO:0008006" key="4">
    <source>
        <dbReference type="Google" id="ProtNLM"/>
    </source>
</evidence>
<dbReference type="EMBL" id="JAJTTC010000002">
    <property type="protein sequence ID" value="MCF0062561.1"/>
    <property type="molecule type" value="Genomic_DNA"/>
</dbReference>
<dbReference type="Gene3D" id="3.40.50.300">
    <property type="entry name" value="P-loop containing nucleotide triphosphate hydrolases"/>
    <property type="match status" value="1"/>
</dbReference>
<accession>A0A9X1TE40</accession>
<keyword evidence="1" id="KW-0812">Transmembrane</keyword>
<feature type="transmembrane region" description="Helical" evidence="1">
    <location>
        <begin position="797"/>
        <end position="815"/>
    </location>
</feature>
<dbReference type="Proteomes" id="UP001139000">
    <property type="component" value="Unassembled WGS sequence"/>
</dbReference>
<dbReference type="InterPro" id="IPR027417">
    <property type="entry name" value="P-loop_NTPase"/>
</dbReference>
<feature type="transmembrane region" description="Helical" evidence="1">
    <location>
        <begin position="718"/>
        <end position="737"/>
    </location>
</feature>
<gene>
    <name evidence="2" type="ORF">LXM26_13725</name>
</gene>
<feature type="transmembrane region" description="Helical" evidence="1">
    <location>
        <begin position="673"/>
        <end position="698"/>
    </location>
</feature>
<evidence type="ECO:0000313" key="2">
    <source>
        <dbReference type="EMBL" id="MCF0062561.1"/>
    </source>
</evidence>
<organism evidence="2 3">
    <name type="scientific">Dyadobacter chenwenxiniae</name>
    <dbReference type="NCBI Taxonomy" id="2906456"/>
    <lineage>
        <taxon>Bacteria</taxon>
        <taxon>Pseudomonadati</taxon>
        <taxon>Bacteroidota</taxon>
        <taxon>Cytophagia</taxon>
        <taxon>Cytophagales</taxon>
        <taxon>Spirosomataceae</taxon>
        <taxon>Dyadobacter</taxon>
    </lineage>
</organism>
<feature type="transmembrane region" description="Helical" evidence="1">
    <location>
        <begin position="581"/>
        <end position="602"/>
    </location>
</feature>
<dbReference type="SUPFAM" id="SSF52540">
    <property type="entry name" value="P-loop containing nucleoside triphosphate hydrolases"/>
    <property type="match status" value="1"/>
</dbReference>
<keyword evidence="3" id="KW-1185">Reference proteome</keyword>
<feature type="transmembrane region" description="Helical" evidence="1">
    <location>
        <begin position="498"/>
        <end position="522"/>
    </location>
</feature>
<name>A0A9X1TE40_9BACT</name>
<protein>
    <recommendedName>
        <fullName evidence="4">NACHT domain-containing protein</fullName>
    </recommendedName>
</protein>
<evidence type="ECO:0000256" key="1">
    <source>
        <dbReference type="SAM" id="Phobius"/>
    </source>
</evidence>
<proteinExistence type="predicted"/>
<feature type="transmembrane region" description="Helical" evidence="1">
    <location>
        <begin position="641"/>
        <end position="661"/>
    </location>
</feature>
<keyword evidence="1" id="KW-0472">Membrane</keyword>
<dbReference type="AlphaFoldDB" id="A0A9X1TE40"/>
<reference evidence="2" key="1">
    <citation type="submission" date="2021-12" db="EMBL/GenBank/DDBJ databases">
        <title>Novel species in genus Dyadobacter.</title>
        <authorList>
            <person name="Ma C."/>
        </authorList>
    </citation>
    <scope>NUCLEOTIDE SEQUENCE</scope>
    <source>
        <strain evidence="2">LJ419</strain>
    </source>
</reference>
<evidence type="ECO:0000313" key="3">
    <source>
        <dbReference type="Proteomes" id="UP001139000"/>
    </source>
</evidence>
<sequence length="911" mass="104233">MKGFKRWLLAPALGVGYKVLEWALTEDDPIEKYLGITAFLALVSFVIQYYKEKQSGESLSKYARRKLFSLTVELTIEQTLAKRIQVAWIEQYLSSVRIGVSKKFNVTSTFYESDDNFNNDLSKENLKTLSGTFFDDYSSVTKRIFGLKPKLIITGDRGSGKTVMMMNIVEAYATQALSKGAQRNNIPVVLNMSTIPSNSESWEALFRRNKMSYKNEPQFMFEAWIVDQIKINYKIDCQDALLLANGNKLIYFFDGIDDINDEFEIQNVDDGKNREILALHINEIVSLFNSYVKYVEGLFKEIGMSDSALSYVLACRSGTLDSVRMLNSIHELVILEPLSEETIKFVLSRQLELESNDINDEDYYPDSLYNYIFDPSNIIPLNRKKFALDMAKNPYLLTVMRKFVKMRKIGELKFYNRWFSDELKFKFNLLDDYVNEKLDSEGYTNTEYKSQFPDKEKNIRWLTNMSQWTNSSEFILEDLQPFEHVDIRYSRFPSKKLLTYWTLYVLPVILFMLLIIAVPVGISICYEWNFYGSGNSYEKIFNKDLFDKGIFNKEILSTEIFSKSIFEADVYQPGLSMGIKAFLWTSFVLLLTIPLAFIYGSMRLSGYYSEKQKADRKIVKILKKLIPGFVTKSVSNGGFRFALFLAFALAATRFVLIKHSYDSETLKVFETNVALTNFIATFIGCAVLFMLFTASGLLSEDLYVVNRFDHYKIEKSRAIYAIVGGVGVTAILLIPVYSQHFFENRLESENLVIGRSLGFGGVLTICLPLLFSFKPVSDRKIKTKPNHGIRQHLKNSLVSFSILSVAGTLIIYYAYDANVDPPSGIVNAMCGVSFGVLSLMYGFLSVFKHYATRLILALPFGGRSKFPFRATSFLEHMSLTGLVRIVGGRYMFEHSLLAEYFSNKGNSEQGK</sequence>
<feature type="transmembrane region" description="Helical" evidence="1">
    <location>
        <begin position="821"/>
        <end position="844"/>
    </location>
</feature>
<feature type="transmembrane region" description="Helical" evidence="1">
    <location>
        <begin position="757"/>
        <end position="776"/>
    </location>
</feature>
<dbReference type="RefSeq" id="WP_234655662.1">
    <property type="nucleotide sequence ID" value="NZ_CP094997.1"/>
</dbReference>